<evidence type="ECO:0000313" key="2">
    <source>
        <dbReference type="Proteomes" id="UP000574717"/>
    </source>
</evidence>
<dbReference type="Proteomes" id="UP000574717">
    <property type="component" value="Unassembled WGS sequence"/>
</dbReference>
<dbReference type="AlphaFoldDB" id="A0A6V8NJP7"/>
<organism evidence="1 2">
    <name type="scientific">Candidatus Hakubella thermalkaliphila</name>
    <dbReference type="NCBI Taxonomy" id="2754717"/>
    <lineage>
        <taxon>Bacteria</taxon>
        <taxon>Bacillati</taxon>
        <taxon>Actinomycetota</taxon>
        <taxon>Actinomycetota incertae sedis</taxon>
        <taxon>Candidatus Hakubellales</taxon>
        <taxon>Candidatus Hakubellaceae</taxon>
        <taxon>Candidatus Hakubella</taxon>
    </lineage>
</organism>
<reference evidence="1 2" key="1">
    <citation type="journal article" date="2020" name="Front. Microbiol.">
        <title>Single-cell genomics of novel Actinobacteria with the Wood-Ljungdahl pathway discovered in a serpentinizing system.</title>
        <authorList>
            <person name="Merino N."/>
            <person name="Kawai M."/>
            <person name="Boyd E.S."/>
            <person name="Colman D.R."/>
            <person name="McGlynn S.E."/>
            <person name="Nealson K.H."/>
            <person name="Kurokawa K."/>
            <person name="Hongoh Y."/>
        </authorList>
    </citation>
    <scope>NUCLEOTIDE SEQUENCE [LARGE SCALE GENOMIC DNA]</scope>
    <source>
        <strain evidence="1 2">S03</strain>
    </source>
</reference>
<name>A0A6V8NJP7_9ACTN</name>
<dbReference type="EMBL" id="BLRU01000429">
    <property type="protein sequence ID" value="GFP20435.1"/>
    <property type="molecule type" value="Genomic_DNA"/>
</dbReference>
<protein>
    <submittedName>
        <fullName evidence="1">Uncharacterized protein</fullName>
    </submittedName>
</protein>
<feature type="non-terminal residue" evidence="1">
    <location>
        <position position="97"/>
    </location>
</feature>
<comment type="caution">
    <text evidence="1">The sequence shown here is derived from an EMBL/GenBank/DDBJ whole genome shotgun (WGS) entry which is preliminary data.</text>
</comment>
<gene>
    <name evidence="1" type="ORF">HKBW3S03_01938</name>
</gene>
<sequence length="97" mass="11740">MFETPDDIYRSYQKFLRTKEYQRVYRCLERLLKEFPDDAQLLEDMVGLTIIFWKKLDTGKPSLIRLAKIRSYWLDNMLLSKVEVELGNIEKAKEYLK</sequence>
<proteinExistence type="predicted"/>
<accession>A0A6V8NJP7</accession>
<evidence type="ECO:0000313" key="1">
    <source>
        <dbReference type="EMBL" id="GFP20435.1"/>
    </source>
</evidence>